<sequence length="181" mass="18518">MGLTALVFAALACNLPSRQSSTHTPQPIPVSQEAADSLEATVIAAFEQAQSGEPVTVVLDETQITSYTAVFFAANPDLGLSAPQVFLRDGQVLVNAQYIQGPIKSPVELALSLSTSADGNIQASLTTVKLGSINAPDSMKESISAVVNQALSGSFGASATGLRITDVAVGSGTLTLTGVRQ</sequence>
<dbReference type="Proteomes" id="UP000050501">
    <property type="component" value="Unassembled WGS sequence"/>
</dbReference>
<proteinExistence type="predicted"/>
<name>A0A0P6YKU7_9CHLR</name>
<dbReference type="AlphaFoldDB" id="A0A0P6YKU7"/>
<comment type="caution">
    <text evidence="1">The sequence shown here is derived from an EMBL/GenBank/DDBJ whole genome shotgun (WGS) entry which is preliminary data.</text>
</comment>
<keyword evidence="2" id="KW-1185">Reference proteome</keyword>
<evidence type="ECO:0000313" key="2">
    <source>
        <dbReference type="Proteomes" id="UP000050501"/>
    </source>
</evidence>
<organism evidence="1 2">
    <name type="scientific">Levilinea saccharolytica</name>
    <dbReference type="NCBI Taxonomy" id="229921"/>
    <lineage>
        <taxon>Bacteria</taxon>
        <taxon>Bacillati</taxon>
        <taxon>Chloroflexota</taxon>
        <taxon>Anaerolineae</taxon>
        <taxon>Anaerolineales</taxon>
        <taxon>Anaerolineaceae</taxon>
        <taxon>Levilinea</taxon>
    </lineage>
</organism>
<accession>A0A0P6YKU7</accession>
<gene>
    <name evidence="1" type="ORF">ADN01_01570</name>
</gene>
<reference evidence="1 2" key="1">
    <citation type="submission" date="2015-07" db="EMBL/GenBank/DDBJ databases">
        <title>Genome sequence of Levilinea saccharolytica DSM 16555.</title>
        <authorList>
            <person name="Hemp J."/>
            <person name="Ward L.M."/>
            <person name="Pace L.A."/>
            <person name="Fischer W.W."/>
        </authorList>
    </citation>
    <scope>NUCLEOTIDE SEQUENCE [LARGE SCALE GENOMIC DNA]</scope>
    <source>
        <strain evidence="1 2">KIBI-1</strain>
    </source>
</reference>
<dbReference type="STRING" id="229921.ADN01_01570"/>
<evidence type="ECO:0000313" key="1">
    <source>
        <dbReference type="EMBL" id="KPL91255.1"/>
    </source>
</evidence>
<protein>
    <submittedName>
        <fullName evidence="1">Uncharacterized protein</fullName>
    </submittedName>
</protein>
<dbReference type="EMBL" id="LGCM01000006">
    <property type="protein sequence ID" value="KPL91255.1"/>
    <property type="molecule type" value="Genomic_DNA"/>
</dbReference>